<evidence type="ECO:0000313" key="10">
    <source>
        <dbReference type="Proteomes" id="UP001151018"/>
    </source>
</evidence>
<evidence type="ECO:0000256" key="3">
    <source>
        <dbReference type="ARBA" id="ARBA00022801"/>
    </source>
</evidence>
<evidence type="ECO:0000256" key="5">
    <source>
        <dbReference type="ARBA" id="ARBA00047720"/>
    </source>
</evidence>
<protein>
    <recommendedName>
        <fullName evidence="2 6">Adenine deaminase</fullName>
        <shortName evidence="6">Adenase</shortName>
        <shortName evidence="6">Adenine aminase</shortName>
        <ecNumber evidence="2 6">3.5.4.2</ecNumber>
    </recommendedName>
</protein>
<keyword evidence="3 6" id="KW-0378">Hydrolase</keyword>
<keyword evidence="4 6" id="KW-0464">Manganese</keyword>
<organism evidence="9 10">
    <name type="scientific">Agrobacterium salinitolerans</name>
    <dbReference type="NCBI Taxonomy" id="1183413"/>
    <lineage>
        <taxon>Bacteria</taxon>
        <taxon>Pseudomonadati</taxon>
        <taxon>Pseudomonadota</taxon>
        <taxon>Alphaproteobacteria</taxon>
        <taxon>Hyphomicrobiales</taxon>
        <taxon>Rhizobiaceae</taxon>
        <taxon>Rhizobium/Agrobacterium group</taxon>
        <taxon>Agrobacterium</taxon>
    </lineage>
</organism>
<dbReference type="HAMAP" id="MF_01518">
    <property type="entry name" value="Adenine_deamin"/>
    <property type="match status" value="1"/>
</dbReference>
<evidence type="ECO:0000259" key="7">
    <source>
        <dbReference type="Pfam" id="PF01979"/>
    </source>
</evidence>
<evidence type="ECO:0000256" key="6">
    <source>
        <dbReference type="HAMAP-Rule" id="MF_01518"/>
    </source>
</evidence>
<comment type="catalytic activity">
    <reaction evidence="5 6">
        <text>adenine + H2O + H(+) = hypoxanthine + NH4(+)</text>
        <dbReference type="Rhea" id="RHEA:23688"/>
        <dbReference type="ChEBI" id="CHEBI:15377"/>
        <dbReference type="ChEBI" id="CHEBI:15378"/>
        <dbReference type="ChEBI" id="CHEBI:16708"/>
        <dbReference type="ChEBI" id="CHEBI:17368"/>
        <dbReference type="ChEBI" id="CHEBI:28938"/>
        <dbReference type="EC" id="3.5.4.2"/>
    </reaction>
</comment>
<dbReference type="Pfam" id="PF13382">
    <property type="entry name" value="Adenine_deam_C"/>
    <property type="match status" value="1"/>
</dbReference>
<name>A0A9X3QYC6_9HYPH</name>
<dbReference type="InterPro" id="IPR026912">
    <property type="entry name" value="Adenine_deam_C"/>
</dbReference>
<dbReference type="RefSeq" id="WP_269833795.1">
    <property type="nucleotide sequence ID" value="NZ_JAPZLN010000005.1"/>
</dbReference>
<dbReference type="SUPFAM" id="SSF51556">
    <property type="entry name" value="Metallo-dependent hydrolases"/>
    <property type="match status" value="1"/>
</dbReference>
<dbReference type="InterPro" id="IPR006679">
    <property type="entry name" value="Adenine_deam"/>
</dbReference>
<comment type="caution">
    <text evidence="9">The sequence shown here is derived from an EMBL/GenBank/DDBJ whole genome shotgun (WGS) entry which is preliminary data.</text>
</comment>
<dbReference type="GeneID" id="79864674"/>
<dbReference type="GO" id="GO:0000034">
    <property type="term" value="F:adenine deaminase activity"/>
    <property type="evidence" value="ECO:0007669"/>
    <property type="project" value="UniProtKB-UniRule"/>
</dbReference>
<feature type="domain" description="Amidohydrolase-related" evidence="7">
    <location>
        <begin position="83"/>
        <end position="368"/>
    </location>
</feature>
<dbReference type="AlphaFoldDB" id="A0A9X3QYC6"/>
<feature type="domain" description="Adenine deaminase C-terminal" evidence="8">
    <location>
        <begin position="419"/>
        <end position="583"/>
    </location>
</feature>
<evidence type="ECO:0000256" key="4">
    <source>
        <dbReference type="ARBA" id="ARBA00023211"/>
    </source>
</evidence>
<dbReference type="Gene3D" id="2.30.40.10">
    <property type="entry name" value="Urease, subunit C, domain 1"/>
    <property type="match status" value="1"/>
</dbReference>
<dbReference type="EC" id="3.5.4.2" evidence="2 6"/>
<dbReference type="InterPro" id="IPR032466">
    <property type="entry name" value="Metal_Hydrolase"/>
</dbReference>
<accession>A0A9X3QYC6</accession>
<dbReference type="PANTHER" id="PTHR11113">
    <property type="entry name" value="N-ACETYLGLUCOSAMINE-6-PHOSPHATE DEACETYLASE"/>
    <property type="match status" value="1"/>
</dbReference>
<dbReference type="InterPro" id="IPR011059">
    <property type="entry name" value="Metal-dep_hydrolase_composite"/>
</dbReference>
<dbReference type="Gene3D" id="3.20.20.140">
    <property type="entry name" value="Metal-dependent hydrolases"/>
    <property type="match status" value="1"/>
</dbReference>
<comment type="cofactor">
    <cofactor evidence="6">
        <name>Mn(2+)</name>
        <dbReference type="ChEBI" id="CHEBI:29035"/>
    </cofactor>
</comment>
<dbReference type="InterPro" id="IPR006680">
    <property type="entry name" value="Amidohydro-rel"/>
</dbReference>
<sequence length="596" mass="62339">MSANSLTSEPADLNDDTLRARAVGAARGDAPFDILVTGGTLVDVVTGELRAADIGIVGPLIASVHERASRSDAAGIIDAAGAYVSPGLIDTHMHIESSMITPAAYATAVVARGVTTIVWDPHEFGNVHGVDGVRWAAKSIENLPLRAILLAPSSVPSAPGLECSGADFDAAILADILTWPQVGGVAEIMNMRGVIERDPRMSGIVQAGLVSQKLLCGHARGLKDADLNAFMAAGVSSDHELVSAEDLLAKLRAGLTIELRGSHDHLLPEFVEALNALGHLPQTVTLCTDDVFPDDLLKGGGLDDVVRRLVGYGLRPEWALRAATLNAAQRLGRPDLGLIAAGRRADIAVFEDLSGFSARHVLANGQAVAAGGHMLADVQACDATALKGSMKLLLRKADDFRVASEGAKVRLATIDRPRFTQWGEADAEVKDGFIVPPEGATMISVTHRHGMAEPITRTGFLTGWGNWNGAFATTVSHDSHNLTVFGGNADDMALAANAVITAGGGMAVASEGKVTAVLPLPLSGLVSDAPLEDVAKAFEVLREAVGRVVEWQPPYLVFKACFGATLACNIGPHQTDMGIADVLTGRVMESPVIQVR</sequence>
<evidence type="ECO:0000313" key="9">
    <source>
        <dbReference type="EMBL" id="MCZ7937357.1"/>
    </source>
</evidence>
<gene>
    <name evidence="6" type="primary">ade</name>
    <name evidence="9" type="ORF">O9X88_07340</name>
</gene>
<dbReference type="GO" id="GO:0006146">
    <property type="term" value="P:adenine catabolic process"/>
    <property type="evidence" value="ECO:0007669"/>
    <property type="project" value="InterPro"/>
</dbReference>
<dbReference type="PANTHER" id="PTHR11113:SF2">
    <property type="entry name" value="ADENINE DEAMINASE"/>
    <property type="match status" value="1"/>
</dbReference>
<evidence type="ECO:0000256" key="2">
    <source>
        <dbReference type="ARBA" id="ARBA00012782"/>
    </source>
</evidence>
<dbReference type="Pfam" id="PF01979">
    <property type="entry name" value="Amidohydro_1"/>
    <property type="match status" value="1"/>
</dbReference>
<dbReference type="SUPFAM" id="SSF51338">
    <property type="entry name" value="Composite domain of metallo-dependent hydrolases"/>
    <property type="match status" value="1"/>
</dbReference>
<proteinExistence type="inferred from homology"/>
<reference evidence="9" key="1">
    <citation type="submission" date="2022-12" db="EMBL/GenBank/DDBJ databases">
        <title>Draft genome sequences of 22 rhizogenic Agrobacterium biovar 1 strains, the causative agent of hairy root disease.</title>
        <authorList>
            <person name="Kim N."/>
            <person name="Vargas P."/>
            <person name="Rediers H."/>
        </authorList>
    </citation>
    <scope>NUCLEOTIDE SEQUENCE</scope>
    <source>
        <strain evidence="9">ST15.13.006</strain>
    </source>
</reference>
<dbReference type="Proteomes" id="UP001151018">
    <property type="component" value="Unassembled WGS sequence"/>
</dbReference>
<comment type="similarity">
    <text evidence="1 6">Belongs to the metallo-dependent hydrolases superfamily. Adenine deaminase family.</text>
</comment>
<evidence type="ECO:0000256" key="1">
    <source>
        <dbReference type="ARBA" id="ARBA00006773"/>
    </source>
</evidence>
<evidence type="ECO:0000259" key="8">
    <source>
        <dbReference type="Pfam" id="PF13382"/>
    </source>
</evidence>
<dbReference type="EMBL" id="JAPZLR010000004">
    <property type="protein sequence ID" value="MCZ7937357.1"/>
    <property type="molecule type" value="Genomic_DNA"/>
</dbReference>